<name>A0ACC3MQG9_9PEZI</name>
<proteinExistence type="predicted"/>
<protein>
    <submittedName>
        <fullName evidence="1">Uncharacterized protein</fullName>
    </submittedName>
</protein>
<organism evidence="1 2">
    <name type="scientific">Vermiconidia calcicola</name>
    <dbReference type="NCBI Taxonomy" id="1690605"/>
    <lineage>
        <taxon>Eukaryota</taxon>
        <taxon>Fungi</taxon>
        <taxon>Dikarya</taxon>
        <taxon>Ascomycota</taxon>
        <taxon>Pezizomycotina</taxon>
        <taxon>Dothideomycetes</taxon>
        <taxon>Dothideomycetidae</taxon>
        <taxon>Mycosphaerellales</taxon>
        <taxon>Extremaceae</taxon>
        <taxon>Vermiconidia</taxon>
    </lineage>
</organism>
<evidence type="ECO:0000313" key="1">
    <source>
        <dbReference type="EMBL" id="KAK3701349.1"/>
    </source>
</evidence>
<sequence length="303" mass="34195">MSEDQPFPPLLRSHDAFSPDLVFEPQAAFSFNEAVAYLDKHLPSNDVHEADDVRFDLINMMETMSQDSLQAASCLFESGMHPSSPGQQLSVVNPADIMLNWDRALGNFDISGEYCAAQPQVARSTIVSERSDETSQWLGQVTPPNCTTPEHLVGVPLFNKISPPRPSQEEYPTTCDRLQREQNGAKECHSEVQQAKKDSGGREGIDAAAIKKAQNPGFEHRRLKNNIAARKCRARKKRNADVVQKRYRRCSAENDYLKSQERELRITLTFLKSCTLQHESPRCDCKALHEFNIQQAENFARGF</sequence>
<dbReference type="EMBL" id="JAUTXU010000175">
    <property type="protein sequence ID" value="KAK3701349.1"/>
    <property type="molecule type" value="Genomic_DNA"/>
</dbReference>
<reference evidence="1" key="1">
    <citation type="submission" date="2023-07" db="EMBL/GenBank/DDBJ databases">
        <title>Black Yeasts Isolated from many extreme environments.</title>
        <authorList>
            <person name="Coleine C."/>
            <person name="Stajich J.E."/>
            <person name="Selbmann L."/>
        </authorList>
    </citation>
    <scope>NUCLEOTIDE SEQUENCE</scope>
    <source>
        <strain evidence="1">CCFEE 5714</strain>
    </source>
</reference>
<comment type="caution">
    <text evidence="1">The sequence shown here is derived from an EMBL/GenBank/DDBJ whole genome shotgun (WGS) entry which is preliminary data.</text>
</comment>
<dbReference type="Proteomes" id="UP001281147">
    <property type="component" value="Unassembled WGS sequence"/>
</dbReference>
<accession>A0ACC3MQG9</accession>
<gene>
    <name evidence="1" type="ORF">LTR37_015571</name>
</gene>
<evidence type="ECO:0000313" key="2">
    <source>
        <dbReference type="Proteomes" id="UP001281147"/>
    </source>
</evidence>
<keyword evidence="2" id="KW-1185">Reference proteome</keyword>